<proteinExistence type="predicted"/>
<dbReference type="RefSeq" id="WP_301126468.1">
    <property type="nucleotide sequence ID" value="NZ_JAUHPV010000002.1"/>
</dbReference>
<keyword evidence="2 6" id="KW-0812">Transmembrane</keyword>
<feature type="region of interest" description="Disordered" evidence="5">
    <location>
        <begin position="207"/>
        <end position="231"/>
    </location>
</feature>
<feature type="transmembrane region" description="Helical" evidence="6">
    <location>
        <begin position="71"/>
        <end position="90"/>
    </location>
</feature>
<feature type="transmembrane region" description="Helical" evidence="6">
    <location>
        <begin position="39"/>
        <end position="59"/>
    </location>
</feature>
<dbReference type="Pfam" id="PF04750">
    <property type="entry name" value="Far-17a_AIG1"/>
    <property type="match status" value="1"/>
</dbReference>
<accession>A0ABT8FZ11</accession>
<dbReference type="Proteomes" id="UP001172738">
    <property type="component" value="Unassembled WGS sequence"/>
</dbReference>
<comment type="caution">
    <text evidence="7">The sequence shown here is derived from an EMBL/GenBank/DDBJ whole genome shotgun (WGS) entry which is preliminary data.</text>
</comment>
<dbReference type="InterPro" id="IPR006838">
    <property type="entry name" value="ADTRP_AIG1"/>
</dbReference>
<reference evidence="7" key="1">
    <citation type="submission" date="2023-06" db="EMBL/GenBank/DDBJ databases">
        <title>SYSU T00b26.</title>
        <authorList>
            <person name="Gao L."/>
            <person name="Fang B.-Z."/>
            <person name="Li W.-J."/>
        </authorList>
    </citation>
    <scope>NUCLEOTIDE SEQUENCE</scope>
    <source>
        <strain evidence="7">SYSU T00b26</strain>
    </source>
</reference>
<evidence type="ECO:0000256" key="2">
    <source>
        <dbReference type="ARBA" id="ARBA00022692"/>
    </source>
</evidence>
<dbReference type="InterPro" id="IPR049713">
    <property type="entry name" value="Pr6Pr-like"/>
</dbReference>
<feature type="transmembrane region" description="Helical" evidence="6">
    <location>
        <begin position="133"/>
        <end position="153"/>
    </location>
</feature>
<keyword evidence="3 6" id="KW-1133">Transmembrane helix</keyword>
<comment type="subcellular location">
    <subcellularLocation>
        <location evidence="1">Endomembrane system</location>
        <topology evidence="1">Multi-pass membrane protein</topology>
    </subcellularLocation>
</comment>
<keyword evidence="4 6" id="KW-0472">Membrane</keyword>
<name>A0ABT8FZ11_9MICO</name>
<evidence type="ECO:0000313" key="7">
    <source>
        <dbReference type="EMBL" id="MDN4472140.1"/>
    </source>
</evidence>
<evidence type="ECO:0000256" key="1">
    <source>
        <dbReference type="ARBA" id="ARBA00004127"/>
    </source>
</evidence>
<keyword evidence="8" id="KW-1185">Reference proteome</keyword>
<sequence>MRVAWYWVRIIGAVTIFTALAATFYAVLQAGDLEFWNFFGFFTIQSNIIAMLVLFMSALYTDRPRWDWLRYARAASTTYLVIVVAVYWTLLVNVDVQTPQVWTNTILHGVSGAIMLADWMLEGPRKPLSWRQSWTVLIYPAVWLTVILIRGATDGWVPYPFLDPANGYASVFAVAAGIVLLGWVVGLGMFQLTRWRPITPDDNHVAAHEAAPATLKDDDPDDDPALEPDPV</sequence>
<feature type="transmembrane region" description="Helical" evidence="6">
    <location>
        <begin position="102"/>
        <end position="121"/>
    </location>
</feature>
<gene>
    <name evidence="7" type="ORF">QQX04_03920</name>
</gene>
<evidence type="ECO:0000256" key="6">
    <source>
        <dbReference type="SAM" id="Phobius"/>
    </source>
</evidence>
<dbReference type="NCBIfam" id="NF038065">
    <property type="entry name" value="Pr6Pr"/>
    <property type="match status" value="1"/>
</dbReference>
<evidence type="ECO:0000256" key="5">
    <source>
        <dbReference type="SAM" id="MobiDB-lite"/>
    </source>
</evidence>
<organism evidence="7 8">
    <name type="scientific">Demequina zhanjiangensis</name>
    <dbReference type="NCBI Taxonomy" id="3051659"/>
    <lineage>
        <taxon>Bacteria</taxon>
        <taxon>Bacillati</taxon>
        <taxon>Actinomycetota</taxon>
        <taxon>Actinomycetes</taxon>
        <taxon>Micrococcales</taxon>
        <taxon>Demequinaceae</taxon>
        <taxon>Demequina</taxon>
    </lineage>
</organism>
<feature type="transmembrane region" description="Helical" evidence="6">
    <location>
        <begin position="165"/>
        <end position="190"/>
    </location>
</feature>
<evidence type="ECO:0000256" key="4">
    <source>
        <dbReference type="ARBA" id="ARBA00023136"/>
    </source>
</evidence>
<feature type="transmembrane region" description="Helical" evidence="6">
    <location>
        <begin position="7"/>
        <end position="27"/>
    </location>
</feature>
<dbReference type="EMBL" id="JAUHPV010000002">
    <property type="protein sequence ID" value="MDN4472140.1"/>
    <property type="molecule type" value="Genomic_DNA"/>
</dbReference>
<protein>
    <submittedName>
        <fullName evidence="7">Pr6Pr family membrane protein</fullName>
    </submittedName>
</protein>
<feature type="compositionally biased region" description="Acidic residues" evidence="5">
    <location>
        <begin position="218"/>
        <end position="231"/>
    </location>
</feature>
<evidence type="ECO:0000256" key="3">
    <source>
        <dbReference type="ARBA" id="ARBA00022989"/>
    </source>
</evidence>
<evidence type="ECO:0000313" key="8">
    <source>
        <dbReference type="Proteomes" id="UP001172738"/>
    </source>
</evidence>